<evidence type="ECO:0000256" key="6">
    <source>
        <dbReference type="SAM" id="Phobius"/>
    </source>
</evidence>
<gene>
    <name evidence="8" type="ORF">SAY87_014488</name>
</gene>
<comment type="caution">
    <text evidence="8">The sequence shown here is derived from an EMBL/GenBank/DDBJ whole genome shotgun (WGS) entry which is preliminary data.</text>
</comment>
<proteinExistence type="inferred from homology"/>
<keyword evidence="4" id="KW-0067">ATP-binding</keyword>
<dbReference type="PANTHER" id="PTHR24223:SF263">
    <property type="entry name" value="ABC-TYPE XENOBIOTIC TRANSPORTER"/>
    <property type="match status" value="1"/>
</dbReference>
<dbReference type="EC" id="7.6.2.2" evidence="2"/>
<dbReference type="InterPro" id="IPR003593">
    <property type="entry name" value="AAA+_ATPase"/>
</dbReference>
<evidence type="ECO:0000256" key="4">
    <source>
        <dbReference type="ARBA" id="ARBA00022840"/>
    </source>
</evidence>
<dbReference type="PANTHER" id="PTHR24223">
    <property type="entry name" value="ATP-BINDING CASSETTE SUB-FAMILY C"/>
    <property type="match status" value="1"/>
</dbReference>
<accession>A0AAN7GW83</accession>
<dbReference type="InterPro" id="IPR003439">
    <property type="entry name" value="ABC_transporter-like_ATP-bd"/>
</dbReference>
<sequence>MALSYGLSLNVFLVVSVQFQCILSGLMVSMERVEQYMDIKSEGTEIIEGSRPDPKWPAIGSLRICNLKVRYRPGAPLVLQGITCNIQGGHKVGIVGRTGSGKTTLISTLFRLVEPSEGKIIVDDLDICRIGLHDLRSHLGIIPQEPTLFGGTVRYNLDPLSEHTDEEIWEVLAKCQLREAVQEKDGGLSSLVMQDGSNWSMGQRQLFCLGRALLKRRRILVLDEATASIDNATDSILQRTIRTEFASCTVITVAHRIPTVMDCTMVLGMSDGRLVEYDEPMKLMNREDFLFGQLCKEYWSRTANASSYLDVSISRVQQIQAKAYDSITRKKVGRILYPNSRICIWNLIKQKGWMAENPRERQSARSCTSRLEELTAAVSKKMLDQGCMDVLKSEKDVKGKQLLRKKEGEKPR</sequence>
<evidence type="ECO:0000313" key="8">
    <source>
        <dbReference type="EMBL" id="KAK4747902.1"/>
    </source>
</evidence>
<dbReference type="SUPFAM" id="SSF52540">
    <property type="entry name" value="P-loop containing nucleoside triphosphate hydrolases"/>
    <property type="match status" value="1"/>
</dbReference>
<comment type="similarity">
    <text evidence="1">Belongs to the ABC transporter superfamily. ABCC family. Conjugate transporter (TC 3.A.1.208) subfamily.</text>
</comment>
<keyword evidence="6" id="KW-0472">Membrane</keyword>
<evidence type="ECO:0000313" key="9">
    <source>
        <dbReference type="Proteomes" id="UP001345219"/>
    </source>
</evidence>
<organism evidence="8 9">
    <name type="scientific">Trapa incisa</name>
    <dbReference type="NCBI Taxonomy" id="236973"/>
    <lineage>
        <taxon>Eukaryota</taxon>
        <taxon>Viridiplantae</taxon>
        <taxon>Streptophyta</taxon>
        <taxon>Embryophyta</taxon>
        <taxon>Tracheophyta</taxon>
        <taxon>Spermatophyta</taxon>
        <taxon>Magnoliopsida</taxon>
        <taxon>eudicotyledons</taxon>
        <taxon>Gunneridae</taxon>
        <taxon>Pentapetalae</taxon>
        <taxon>rosids</taxon>
        <taxon>malvids</taxon>
        <taxon>Myrtales</taxon>
        <taxon>Lythraceae</taxon>
        <taxon>Trapa</taxon>
    </lineage>
</organism>
<evidence type="ECO:0000259" key="7">
    <source>
        <dbReference type="PROSITE" id="PS50893"/>
    </source>
</evidence>
<dbReference type="FunFam" id="3.40.50.300:FF:000169">
    <property type="entry name" value="ABC transporter C family member 3"/>
    <property type="match status" value="1"/>
</dbReference>
<evidence type="ECO:0000256" key="3">
    <source>
        <dbReference type="ARBA" id="ARBA00022741"/>
    </source>
</evidence>
<dbReference type="Gene3D" id="3.40.50.300">
    <property type="entry name" value="P-loop containing nucleotide triphosphate hydrolases"/>
    <property type="match status" value="1"/>
</dbReference>
<dbReference type="GO" id="GO:0016887">
    <property type="term" value="F:ATP hydrolysis activity"/>
    <property type="evidence" value="ECO:0007669"/>
    <property type="project" value="InterPro"/>
</dbReference>
<keyword evidence="9" id="KW-1185">Reference proteome</keyword>
<dbReference type="EMBL" id="JAXIOK010000019">
    <property type="protein sequence ID" value="KAK4747902.1"/>
    <property type="molecule type" value="Genomic_DNA"/>
</dbReference>
<dbReference type="AlphaFoldDB" id="A0AAN7GW83"/>
<dbReference type="CDD" id="cd03244">
    <property type="entry name" value="ABCC_MRP_domain2"/>
    <property type="match status" value="1"/>
</dbReference>
<dbReference type="SMART" id="SM00382">
    <property type="entry name" value="AAA"/>
    <property type="match status" value="1"/>
</dbReference>
<evidence type="ECO:0000256" key="1">
    <source>
        <dbReference type="ARBA" id="ARBA00009726"/>
    </source>
</evidence>
<reference evidence="8 9" key="1">
    <citation type="journal article" date="2023" name="Hortic Res">
        <title>Pangenome of water caltrop reveals structural variations and asymmetric subgenome divergence after allopolyploidization.</title>
        <authorList>
            <person name="Zhang X."/>
            <person name="Chen Y."/>
            <person name="Wang L."/>
            <person name="Yuan Y."/>
            <person name="Fang M."/>
            <person name="Shi L."/>
            <person name="Lu R."/>
            <person name="Comes H.P."/>
            <person name="Ma Y."/>
            <person name="Chen Y."/>
            <person name="Huang G."/>
            <person name="Zhou Y."/>
            <person name="Zheng Z."/>
            <person name="Qiu Y."/>
        </authorList>
    </citation>
    <scope>NUCLEOTIDE SEQUENCE [LARGE SCALE GENOMIC DNA]</scope>
    <source>
        <tissue evidence="8">Roots</tissue>
    </source>
</reference>
<dbReference type="InterPro" id="IPR050173">
    <property type="entry name" value="ABC_transporter_C-like"/>
</dbReference>
<feature type="transmembrane region" description="Helical" evidence="6">
    <location>
        <begin position="6"/>
        <end position="28"/>
    </location>
</feature>
<dbReference type="PROSITE" id="PS50893">
    <property type="entry name" value="ABC_TRANSPORTER_2"/>
    <property type="match status" value="1"/>
</dbReference>
<evidence type="ECO:0000256" key="5">
    <source>
        <dbReference type="ARBA" id="ARBA00034018"/>
    </source>
</evidence>
<feature type="domain" description="ABC transporter" evidence="7">
    <location>
        <begin position="62"/>
        <end position="296"/>
    </location>
</feature>
<dbReference type="GO" id="GO:0016020">
    <property type="term" value="C:membrane"/>
    <property type="evidence" value="ECO:0007669"/>
    <property type="project" value="TreeGrafter"/>
</dbReference>
<evidence type="ECO:0000256" key="2">
    <source>
        <dbReference type="ARBA" id="ARBA00012191"/>
    </source>
</evidence>
<dbReference type="Pfam" id="PF00005">
    <property type="entry name" value="ABC_tran"/>
    <property type="match status" value="1"/>
</dbReference>
<name>A0AAN7GW83_9MYRT</name>
<protein>
    <recommendedName>
        <fullName evidence="2">ABC-type xenobiotic transporter</fullName>
        <ecNumber evidence="2">7.6.2.2</ecNumber>
    </recommendedName>
</protein>
<keyword evidence="6" id="KW-0812">Transmembrane</keyword>
<dbReference type="GO" id="GO:0005524">
    <property type="term" value="F:ATP binding"/>
    <property type="evidence" value="ECO:0007669"/>
    <property type="project" value="UniProtKB-KW"/>
</dbReference>
<keyword evidence="3" id="KW-0547">Nucleotide-binding</keyword>
<dbReference type="GO" id="GO:0008559">
    <property type="term" value="F:ABC-type xenobiotic transporter activity"/>
    <property type="evidence" value="ECO:0007669"/>
    <property type="project" value="UniProtKB-EC"/>
</dbReference>
<dbReference type="Proteomes" id="UP001345219">
    <property type="component" value="Chromosome 12"/>
</dbReference>
<dbReference type="InterPro" id="IPR027417">
    <property type="entry name" value="P-loop_NTPase"/>
</dbReference>
<comment type="catalytic activity">
    <reaction evidence="5">
        <text>ATP + H2O + xenobioticSide 1 = ADP + phosphate + xenobioticSide 2.</text>
        <dbReference type="EC" id="7.6.2.2"/>
    </reaction>
</comment>
<keyword evidence="6" id="KW-1133">Transmembrane helix</keyword>